<evidence type="ECO:0000313" key="2">
    <source>
        <dbReference type="EMBL" id="KAJ1518784.1"/>
    </source>
</evidence>
<dbReference type="AlphaFoldDB" id="A0AAV7WYU4"/>
<name>A0AAV7WYU4_9NEOP</name>
<keyword evidence="3" id="KW-1185">Reference proteome</keyword>
<dbReference type="Gene3D" id="2.40.10.10">
    <property type="entry name" value="Trypsin-like serine proteases"/>
    <property type="match status" value="1"/>
</dbReference>
<gene>
    <name evidence="2" type="ORF">ONE63_011597</name>
</gene>
<dbReference type="Pfam" id="PF00089">
    <property type="entry name" value="Trypsin"/>
    <property type="match status" value="1"/>
</dbReference>
<dbReference type="InterPro" id="IPR043504">
    <property type="entry name" value="Peptidase_S1_PA_chymotrypsin"/>
</dbReference>
<evidence type="ECO:0000313" key="3">
    <source>
        <dbReference type="Proteomes" id="UP001075354"/>
    </source>
</evidence>
<dbReference type="EMBL" id="JAPTSV010000894">
    <property type="protein sequence ID" value="KAJ1518784.1"/>
    <property type="molecule type" value="Genomic_DNA"/>
</dbReference>
<reference evidence="2" key="1">
    <citation type="submission" date="2022-12" db="EMBL/GenBank/DDBJ databases">
        <title>Chromosome-level genome assembly of the bean flower thrips Megalurothrips usitatus.</title>
        <authorList>
            <person name="Ma L."/>
            <person name="Liu Q."/>
            <person name="Li H."/>
            <person name="Cai W."/>
        </authorList>
    </citation>
    <scope>NUCLEOTIDE SEQUENCE</scope>
    <source>
        <strain evidence="2">Cailab_2022a</strain>
    </source>
</reference>
<organism evidence="2 3">
    <name type="scientific">Megalurothrips usitatus</name>
    <name type="common">bean blossom thrips</name>
    <dbReference type="NCBI Taxonomy" id="439358"/>
    <lineage>
        <taxon>Eukaryota</taxon>
        <taxon>Metazoa</taxon>
        <taxon>Ecdysozoa</taxon>
        <taxon>Arthropoda</taxon>
        <taxon>Hexapoda</taxon>
        <taxon>Insecta</taxon>
        <taxon>Pterygota</taxon>
        <taxon>Neoptera</taxon>
        <taxon>Paraneoptera</taxon>
        <taxon>Thysanoptera</taxon>
        <taxon>Terebrantia</taxon>
        <taxon>Thripoidea</taxon>
        <taxon>Thripidae</taxon>
        <taxon>Megalurothrips</taxon>
    </lineage>
</organism>
<dbReference type="GO" id="GO:0004252">
    <property type="term" value="F:serine-type endopeptidase activity"/>
    <property type="evidence" value="ECO:0007669"/>
    <property type="project" value="InterPro"/>
</dbReference>
<sequence>MMAGLVDIPDKILYCGATIISKRYVLTASRCVQNRDLNLIFVVVGEHDVTTGSEYVCGLVRCTVVRNFWDARGMTLQL</sequence>
<protein>
    <recommendedName>
        <fullName evidence="1">Peptidase S1 domain-containing protein</fullName>
    </recommendedName>
</protein>
<dbReference type="InterPro" id="IPR009003">
    <property type="entry name" value="Peptidase_S1_PA"/>
</dbReference>
<dbReference type="Proteomes" id="UP001075354">
    <property type="component" value="Unassembled WGS sequence"/>
</dbReference>
<dbReference type="InterPro" id="IPR001254">
    <property type="entry name" value="Trypsin_dom"/>
</dbReference>
<dbReference type="SUPFAM" id="SSF50494">
    <property type="entry name" value="Trypsin-like serine proteases"/>
    <property type="match status" value="1"/>
</dbReference>
<feature type="domain" description="Peptidase S1" evidence="1">
    <location>
        <begin position="14"/>
        <end position="54"/>
    </location>
</feature>
<dbReference type="GO" id="GO:0006508">
    <property type="term" value="P:proteolysis"/>
    <property type="evidence" value="ECO:0007669"/>
    <property type="project" value="InterPro"/>
</dbReference>
<evidence type="ECO:0000259" key="1">
    <source>
        <dbReference type="Pfam" id="PF00089"/>
    </source>
</evidence>
<accession>A0AAV7WYU4</accession>
<proteinExistence type="predicted"/>
<comment type="caution">
    <text evidence="2">The sequence shown here is derived from an EMBL/GenBank/DDBJ whole genome shotgun (WGS) entry which is preliminary data.</text>
</comment>